<dbReference type="PANTHER" id="PTHR32552">
    <property type="entry name" value="FERRICHROME IRON RECEPTOR-RELATED"/>
    <property type="match status" value="1"/>
</dbReference>
<evidence type="ECO:0000313" key="9">
    <source>
        <dbReference type="Proteomes" id="UP000244896"/>
    </source>
</evidence>
<name>A0A2U8E3J7_9BACT</name>
<dbReference type="EMBL" id="CP023004">
    <property type="protein sequence ID" value="AWI09458.1"/>
    <property type="molecule type" value="Genomic_DNA"/>
</dbReference>
<feature type="domain" description="TonB-dependent receptor plug" evidence="7">
    <location>
        <begin position="109"/>
        <end position="200"/>
    </location>
</feature>
<dbReference type="OrthoDB" id="127311at2"/>
<dbReference type="SUPFAM" id="SSF56935">
    <property type="entry name" value="Porins"/>
    <property type="match status" value="1"/>
</dbReference>
<reference evidence="8 9" key="1">
    <citation type="journal article" date="2018" name="Syst. Appl. Microbiol.">
        <title>Ereboglobus luteus gen. nov. sp. nov. from cockroach guts, and new insights into the oxygen relationship of the genera Opitutus and Didymococcus (Verrucomicrobia: Opitutaceae).</title>
        <authorList>
            <person name="Tegtmeier D."/>
            <person name="Belitz A."/>
            <person name="Radek R."/>
            <person name="Heimerl T."/>
            <person name="Brune A."/>
        </authorList>
    </citation>
    <scope>NUCLEOTIDE SEQUENCE [LARGE SCALE GENOMIC DNA]</scope>
    <source>
        <strain evidence="8 9">Ho45</strain>
    </source>
</reference>
<keyword evidence="2" id="KW-0813">Transport</keyword>
<evidence type="ECO:0000313" key="8">
    <source>
        <dbReference type="EMBL" id="AWI09458.1"/>
    </source>
</evidence>
<keyword evidence="4" id="KW-0812">Transmembrane</keyword>
<dbReference type="Gene3D" id="2.40.170.20">
    <property type="entry name" value="TonB-dependent receptor, beta-barrel domain"/>
    <property type="match status" value="1"/>
</dbReference>
<comment type="subcellular location">
    <subcellularLocation>
        <location evidence="1">Cell outer membrane</location>
        <topology evidence="1">Multi-pass membrane protein</topology>
    </subcellularLocation>
</comment>
<dbReference type="KEGG" id="elut:CKA38_09555"/>
<dbReference type="GO" id="GO:0015344">
    <property type="term" value="F:siderophore uptake transmembrane transporter activity"/>
    <property type="evidence" value="ECO:0007669"/>
    <property type="project" value="TreeGrafter"/>
</dbReference>
<dbReference type="InterPro" id="IPR039426">
    <property type="entry name" value="TonB-dep_rcpt-like"/>
</dbReference>
<evidence type="ECO:0000256" key="1">
    <source>
        <dbReference type="ARBA" id="ARBA00004571"/>
    </source>
</evidence>
<dbReference type="GO" id="GO:0009279">
    <property type="term" value="C:cell outer membrane"/>
    <property type="evidence" value="ECO:0007669"/>
    <property type="project" value="UniProtKB-SubCell"/>
</dbReference>
<sequence>MPKKLSKTHAVMKNLFMKTPNDIVRAALAGLLPFAAVVPLFGQAVTSPVNDAPPNPTVPVITGTVNPVADDQEGEEVVTLEEFTVRASKDASYIGATATAGARVVADILELPFSIQVLSKDFIDDFQLLDFEDQAAYIGGMTPGDPATGAPSNSLRGYAVPVFRNGFRRTQRPESNSIRQTEVIRGPQSALFGRTSPGGVVNMLSKQPLTKFKTGATGIYGSYNNRRASAYVTGPLIRGKLFYRVDTEYYDMERNTDYWFDRTFNISGSVIYKFTPNTALSAEFEHSKKFMNDSTVGSYFIDRTDDPNYEQFLADPFNAAYQNTEYGKTYWRRVALSEYGDDDVRDRLMSFNAAGSERRTKRENDSFYLKLEHRFASDVSMRVNFGYSERDFTRDSLSSLSTWDPDWQAGYNASYVPASEHPHGNWGLQSGKWTQNDNNTAAYPGRRAQALHYEYDYKEYGFQIDFTKNWRTAIRQSSLLTFDYFREKSSFREWYLRGDPTATTGRNSALRAAIATMLGYPSAAQLPNEIWSAYISPDPFHLDAAIPLPGGRTISAKDLYSLTPSFDNATYPWAPRNGYDDVARLYSNIYDMDRLTYGALLSHQVSLFSDRVYMIGTIRQDFSEVERKIPFDWVLSEHAKAQALHPNVDLGNPIDMSNPAVAQIVKVGRENTGNTRAMSYSAGISYSVLKDKKLVAYVSYGKSFDPAMQVDPFKGTIFGNRTAKGVDAGIKGVLRASGGAVFQYEVAVYKIKEENAAVQNPLWEDNSNLASEVDDLSDLPDYYVPVTSKGQGMSIDIKGDNVFIRGLALNGKIDWLDKTYDTYPGRDDPEQPEYRVGGRFTNTPVRSVGAGASYKFQSGLLKGLKLGMSHTYTPRRLMAYFDPATSSVLAQDERWLPRQSLWHGFISYPRRFAKRLVIFQVNVVNIFDDMTITPGSYMPNGREVRGTITLEF</sequence>
<accession>A0A2U8E3J7</accession>
<keyword evidence="6" id="KW-0998">Cell outer membrane</keyword>
<dbReference type="InterPro" id="IPR012910">
    <property type="entry name" value="Plug_dom"/>
</dbReference>
<organism evidence="8 9">
    <name type="scientific">Ereboglobus luteus</name>
    <dbReference type="NCBI Taxonomy" id="1796921"/>
    <lineage>
        <taxon>Bacteria</taxon>
        <taxon>Pseudomonadati</taxon>
        <taxon>Verrucomicrobiota</taxon>
        <taxon>Opitutia</taxon>
        <taxon>Opitutales</taxon>
        <taxon>Opitutaceae</taxon>
        <taxon>Ereboglobus</taxon>
    </lineage>
</organism>
<keyword evidence="3" id="KW-1134">Transmembrane beta strand</keyword>
<protein>
    <recommendedName>
        <fullName evidence="7">TonB-dependent receptor plug domain-containing protein</fullName>
    </recommendedName>
</protein>
<evidence type="ECO:0000259" key="7">
    <source>
        <dbReference type="Pfam" id="PF07715"/>
    </source>
</evidence>
<dbReference type="PANTHER" id="PTHR32552:SF82">
    <property type="entry name" value="FCUA PROTEIN"/>
    <property type="match status" value="1"/>
</dbReference>
<evidence type="ECO:0000256" key="4">
    <source>
        <dbReference type="ARBA" id="ARBA00022692"/>
    </source>
</evidence>
<keyword evidence="9" id="KW-1185">Reference proteome</keyword>
<gene>
    <name evidence="8" type="ORF">CKA38_09555</name>
</gene>
<dbReference type="Proteomes" id="UP000244896">
    <property type="component" value="Chromosome"/>
</dbReference>
<evidence type="ECO:0000256" key="3">
    <source>
        <dbReference type="ARBA" id="ARBA00022452"/>
    </source>
</evidence>
<evidence type="ECO:0000256" key="6">
    <source>
        <dbReference type="ARBA" id="ARBA00023237"/>
    </source>
</evidence>
<dbReference type="AlphaFoldDB" id="A0A2U8E3J7"/>
<dbReference type="Pfam" id="PF07715">
    <property type="entry name" value="Plug"/>
    <property type="match status" value="1"/>
</dbReference>
<evidence type="ECO:0000256" key="5">
    <source>
        <dbReference type="ARBA" id="ARBA00023136"/>
    </source>
</evidence>
<dbReference type="Gene3D" id="2.170.130.10">
    <property type="entry name" value="TonB-dependent receptor, plug domain"/>
    <property type="match status" value="1"/>
</dbReference>
<proteinExistence type="predicted"/>
<dbReference type="InterPro" id="IPR036942">
    <property type="entry name" value="Beta-barrel_TonB_sf"/>
</dbReference>
<evidence type="ECO:0000256" key="2">
    <source>
        <dbReference type="ARBA" id="ARBA00022448"/>
    </source>
</evidence>
<keyword evidence="5" id="KW-0472">Membrane</keyword>
<dbReference type="InterPro" id="IPR037066">
    <property type="entry name" value="Plug_dom_sf"/>
</dbReference>